<evidence type="ECO:0000313" key="1">
    <source>
        <dbReference type="EMBL" id="KAK8440819.1"/>
    </source>
</evidence>
<comment type="caution">
    <text evidence="2">The sequence shown here is derived from an EMBL/GenBank/DDBJ whole genome shotgun (WGS) entry which is preliminary data.</text>
</comment>
<dbReference type="GO" id="GO:0042729">
    <property type="term" value="C:DASH complex"/>
    <property type="evidence" value="ECO:0007669"/>
    <property type="project" value="TreeGrafter"/>
</dbReference>
<dbReference type="VEuPathDB" id="FungiDB:CJJ07_001210"/>
<dbReference type="GO" id="GO:0008608">
    <property type="term" value="P:attachment of spindle microtubules to kinetochore"/>
    <property type="evidence" value="ECO:0007669"/>
    <property type="project" value="InterPro"/>
</dbReference>
<dbReference type="InterPro" id="IPR042332">
    <property type="entry name" value="Hsk3"/>
</dbReference>
<proteinExistence type="predicted"/>
<name>A0A2H1A752_CANAR</name>
<gene>
    <name evidence="2" type="ORF">B9J08_000153</name>
    <name evidence="1" type="ORF">B9J08_02112</name>
</gene>
<dbReference type="AlphaFoldDB" id="A0A2H1A752"/>
<dbReference type="VEuPathDB" id="FungiDB:B9J08_000153"/>
<reference evidence="2" key="2">
    <citation type="submission" date="2017-11" db="EMBL/GenBank/DDBJ databases">
        <title>Candida auris genome assembly and annotation.</title>
        <authorList>
            <person name="Munoz J.F."/>
            <person name="Gade L.G."/>
            <person name="Chow N.A."/>
            <person name="Litvintseva A.P."/>
            <person name="Loparev V.N."/>
            <person name="Cuomo C.A."/>
        </authorList>
    </citation>
    <scope>NUCLEOTIDE SEQUENCE</scope>
    <source>
        <strain evidence="2">B8441</strain>
    </source>
</reference>
<keyword evidence="3" id="KW-1185">Reference proteome</keyword>
<evidence type="ECO:0000313" key="3">
    <source>
        <dbReference type="Proteomes" id="UP000230249"/>
    </source>
</evidence>
<dbReference type="EMBL" id="PEKT02000001">
    <property type="protein sequence ID" value="PIS58705.1"/>
    <property type="molecule type" value="Genomic_DNA"/>
</dbReference>
<dbReference type="EMBL" id="PEKT03000002">
    <property type="protein sequence ID" value="KAK8440819.1"/>
    <property type="molecule type" value="Genomic_DNA"/>
</dbReference>
<dbReference type="PANTHER" id="PTHR28289">
    <property type="entry name" value="DASH COMPLEX SUBUNIT HSK3"/>
    <property type="match status" value="1"/>
</dbReference>
<accession>A0A2H1A752</accession>
<organism evidence="2">
    <name type="scientific">Candidozyma auris</name>
    <name type="common">Yeast</name>
    <name type="synonym">Candida auris</name>
    <dbReference type="NCBI Taxonomy" id="498019"/>
    <lineage>
        <taxon>Eukaryota</taxon>
        <taxon>Fungi</taxon>
        <taxon>Dikarya</taxon>
        <taxon>Ascomycota</taxon>
        <taxon>Saccharomycotina</taxon>
        <taxon>Pichiomycetes</taxon>
        <taxon>Metschnikowiaceae</taxon>
        <taxon>Candidozyma</taxon>
    </lineage>
</organism>
<reference evidence="2 3" key="1">
    <citation type="journal article" date="2017" name="Clin. Infect. Dis.">
        <title>Simultaneous emergence of multidrug-resistant Candida auris on 3 continents confirmed by whole-genome sequencing and epidemiological analyses.</title>
        <authorList>
            <person name="Lockhart S.R."/>
            <person name="Etienne K.A."/>
            <person name="Vallabhaneni S."/>
            <person name="Farooqi J."/>
            <person name="Chowdhary A."/>
            <person name="Govender N.P."/>
            <person name="Colombo A.L."/>
            <person name="Calvo B."/>
            <person name="Cuomo C.A."/>
            <person name="Desjardins C.A."/>
            <person name="Berkow E.L."/>
            <person name="Castanheira M."/>
            <person name="Magobo R.E."/>
            <person name="Jabeen K."/>
            <person name="Asghar R.J."/>
            <person name="Meis J.F."/>
            <person name="Jackson B."/>
            <person name="Chiller T."/>
            <person name="Litvintseva A.P."/>
        </authorList>
    </citation>
    <scope>NUCLEOTIDE SEQUENCE [LARGE SCALE GENOMIC DNA]</scope>
    <source>
        <strain evidence="2 3">B8441</strain>
    </source>
</reference>
<dbReference type="InterPro" id="IPR013183">
    <property type="entry name" value="Hsk3-like"/>
</dbReference>
<dbReference type="OrthoDB" id="3358869at2759"/>
<dbReference type="VEuPathDB" id="FungiDB:QG37_02665"/>
<evidence type="ECO:0000313" key="2">
    <source>
        <dbReference type="EMBL" id="PIS58705.1"/>
    </source>
</evidence>
<reference evidence="1 3" key="3">
    <citation type="journal article" date="2018" name="Nat. Commun.">
        <title>Genomic insights into multidrug-resistance, mating and virulence in Candida auris and related emerging species.</title>
        <authorList>
            <person name="Munoz J.F."/>
            <person name="Gade L."/>
            <person name="Chow N.A."/>
            <person name="Loparev V.N."/>
            <person name="Juieng P."/>
            <person name="Berkow E.L."/>
            <person name="Farrer R.A."/>
            <person name="Litvintseva A.P."/>
            <person name="Cuomo C.A."/>
        </authorList>
    </citation>
    <scope>GENOME REANNOTATION</scope>
    <source>
        <strain evidence="1 3">B8441</strain>
    </source>
</reference>
<dbReference type="Proteomes" id="UP000230249">
    <property type="component" value="Unassembled WGS sequence"/>
</dbReference>
<protein>
    <submittedName>
        <fullName evidence="2">Uncharacterized protein</fullName>
    </submittedName>
</protein>
<sequence>MSKEDQMAELNEQAALLHSNLTEFDRLLKETARQYESIQSLGVMHGAFFMASHTVFGSHYYDTKEKS</sequence>
<dbReference type="PANTHER" id="PTHR28289:SF1">
    <property type="entry name" value="DASH COMPLEX SUBUNIT HSK3"/>
    <property type="match status" value="1"/>
</dbReference>
<dbReference type="Pfam" id="PF08227">
    <property type="entry name" value="DASH_Hsk3"/>
    <property type="match status" value="1"/>
</dbReference>
<reference evidence="1" key="4">
    <citation type="submission" date="2024-03" db="EMBL/GenBank/DDBJ databases">
        <title>Improved genome assembly of Candida auris strain B8441 and annotation of B11205.</title>
        <authorList>
            <person name="Cauldron N.C."/>
            <person name="Shea T."/>
            <person name="Cuomo C.A."/>
        </authorList>
    </citation>
    <scope>NUCLEOTIDE SEQUENCE</scope>
    <source>
        <strain evidence="1">B8441</strain>
    </source>
</reference>
<dbReference type="GO" id="GO:0051010">
    <property type="term" value="F:microtubule plus-end binding"/>
    <property type="evidence" value="ECO:0007669"/>
    <property type="project" value="TreeGrafter"/>
</dbReference>